<dbReference type="RefSeq" id="YP_009597450.1">
    <property type="nucleotide sequence ID" value="NC_041899.1"/>
</dbReference>
<dbReference type="InterPro" id="IPR042047">
    <property type="entry name" value="SleB_dom1"/>
</dbReference>
<dbReference type="InterPro" id="IPR011105">
    <property type="entry name" value="Cell_wall_hydrolase_SleB"/>
</dbReference>
<reference evidence="2" key="1">
    <citation type="submission" date="2017-01" db="EMBL/GenBank/DDBJ databases">
        <title>Complete Genome Sequence of two Novel Multi-drug resistant Klebsiella pneumoniae Phage vB_Kpn_IME260.</title>
        <authorList>
            <person name="Xing S."/>
            <person name="Pan X."/>
            <person name="Sun Q."/>
            <person name="Pei G."/>
            <person name="Mi Z."/>
            <person name="An X."/>
            <person name="Tong Y."/>
        </authorList>
    </citation>
    <scope>NUCLEOTIDE SEQUENCE [LARGE SCALE GENOMIC DNA]</scope>
</reference>
<protein>
    <submittedName>
        <fullName evidence="2">Cell wall hydrolyse</fullName>
    </submittedName>
</protein>
<evidence type="ECO:0000313" key="3">
    <source>
        <dbReference type="Proteomes" id="UP000225617"/>
    </source>
</evidence>
<keyword evidence="3" id="KW-1185">Reference proteome</keyword>
<evidence type="ECO:0000259" key="1">
    <source>
        <dbReference type="Pfam" id="PF07486"/>
    </source>
</evidence>
<dbReference type="EMBL" id="KX845404">
    <property type="protein sequence ID" value="APT41117.1"/>
    <property type="molecule type" value="Genomic_DNA"/>
</dbReference>
<name>A0A1L6Z548_9CAUD</name>
<feature type="domain" description="Cell wall hydrolase SleB" evidence="1">
    <location>
        <begin position="38"/>
        <end position="144"/>
    </location>
</feature>
<dbReference type="Pfam" id="PF07486">
    <property type="entry name" value="Hydrolase_2"/>
    <property type="match status" value="1"/>
</dbReference>
<organism evidence="2 3">
    <name type="scientific">Klebsiella phage vB_Kpn_IME260</name>
    <dbReference type="NCBI Taxonomy" id="1912318"/>
    <lineage>
        <taxon>Viruses</taxon>
        <taxon>Duplodnaviria</taxon>
        <taxon>Heunggongvirae</taxon>
        <taxon>Uroviricota</taxon>
        <taxon>Caudoviricetes</taxon>
        <taxon>Demerecviridae</taxon>
        <taxon>Sugarlandvirus</taxon>
        <taxon>Sugarlandvirus IME260</taxon>
    </lineage>
</organism>
<evidence type="ECO:0000313" key="2">
    <source>
        <dbReference type="EMBL" id="APT41117.1"/>
    </source>
</evidence>
<dbReference type="OrthoDB" id="24022at10239"/>
<dbReference type="Proteomes" id="UP000225617">
    <property type="component" value="Segment"/>
</dbReference>
<dbReference type="Gene3D" id="6.20.240.60">
    <property type="match status" value="1"/>
</dbReference>
<dbReference type="Gene3D" id="1.10.10.2520">
    <property type="entry name" value="Cell wall hydrolase SleB, domain 1"/>
    <property type="match status" value="1"/>
</dbReference>
<dbReference type="KEGG" id="vg:40073081"/>
<proteinExistence type="predicted"/>
<sequence>MKAAILMISILTSFHAQAKIDAHEIECIAKNAYFEARGEGVKGMTAVAQVTKNRVNYGKFPSTYCKVVYQPGQFSWVGKKKQKLDRKDEEWKQAKEIARLVYYMDLPVDPTKGALYFHSKDTKPYWTKDKDFKRTSKIGNHVFYKLKSQLPNA</sequence>
<accession>A0A1L6Z548</accession>
<dbReference type="GO" id="GO:0016787">
    <property type="term" value="F:hydrolase activity"/>
    <property type="evidence" value="ECO:0007669"/>
    <property type="project" value="InterPro"/>
</dbReference>
<dbReference type="GeneID" id="40073081"/>